<reference evidence="1" key="1">
    <citation type="submission" date="2020-04" db="EMBL/GenBank/DDBJ databases">
        <title>Genome Assembly and Annotation of Botryosphaeria dothidea sdau 11-99, a Latent Pathogen of Apple Fruit Ring Rot in China.</title>
        <authorList>
            <person name="Yu C."/>
            <person name="Diao Y."/>
            <person name="Lu Q."/>
            <person name="Zhao J."/>
            <person name="Cui S."/>
            <person name="Peng C."/>
            <person name="He B."/>
            <person name="Liu H."/>
        </authorList>
    </citation>
    <scope>NUCLEOTIDE SEQUENCE [LARGE SCALE GENOMIC DNA]</scope>
    <source>
        <strain evidence="1">Sdau11-99</strain>
    </source>
</reference>
<evidence type="ECO:0000313" key="1">
    <source>
        <dbReference type="EMBL" id="KAF4314360.1"/>
    </source>
</evidence>
<comment type="caution">
    <text evidence="1">The sequence shown here is derived from an EMBL/GenBank/DDBJ whole genome shotgun (WGS) entry which is preliminary data.</text>
</comment>
<keyword evidence="2" id="KW-1185">Reference proteome</keyword>
<protein>
    <submittedName>
        <fullName evidence="1">Uncharacterized protein</fullName>
    </submittedName>
</protein>
<dbReference type="AlphaFoldDB" id="A0A8H4J6S9"/>
<evidence type="ECO:0000313" key="2">
    <source>
        <dbReference type="Proteomes" id="UP000572817"/>
    </source>
</evidence>
<accession>A0A8H4J6S9</accession>
<sequence>MAEAVRDLYKHDRYFPIRGKMKVLGKAPEEYVASNEEVTSTLTISVDLAEETAVYETRAGYTKTWRFYISCKNSQDSCVNQNIEKTIIRFVVAAEGVWKYGFPEGGFGFFWIASIATVHHLISGLEWSQPLGPVMGIGCKVIDDAILDCSDTDCATLRGSIDNALKLVSYLPIVGGSPDGEVTFGEYA</sequence>
<name>A0A8H4J6S9_9PEZI</name>
<dbReference type="EMBL" id="WWBZ02000001">
    <property type="protein sequence ID" value="KAF4314360.1"/>
    <property type="molecule type" value="Genomic_DNA"/>
</dbReference>
<gene>
    <name evidence="1" type="ORF">GTA08_BOTSDO00744</name>
</gene>
<organism evidence="1 2">
    <name type="scientific">Botryosphaeria dothidea</name>
    <dbReference type="NCBI Taxonomy" id="55169"/>
    <lineage>
        <taxon>Eukaryota</taxon>
        <taxon>Fungi</taxon>
        <taxon>Dikarya</taxon>
        <taxon>Ascomycota</taxon>
        <taxon>Pezizomycotina</taxon>
        <taxon>Dothideomycetes</taxon>
        <taxon>Dothideomycetes incertae sedis</taxon>
        <taxon>Botryosphaeriales</taxon>
        <taxon>Botryosphaeriaceae</taxon>
        <taxon>Botryosphaeria</taxon>
    </lineage>
</organism>
<dbReference type="Proteomes" id="UP000572817">
    <property type="component" value="Unassembled WGS sequence"/>
</dbReference>
<proteinExistence type="predicted"/>